<gene>
    <name evidence="1" type="ORF">QNI16_17755</name>
</gene>
<reference evidence="1" key="1">
    <citation type="submission" date="2023-05" db="EMBL/GenBank/DDBJ databases">
        <authorList>
            <person name="Zhang X."/>
        </authorList>
    </citation>
    <scope>NUCLEOTIDE SEQUENCE</scope>
    <source>
        <strain evidence="1">YF14B1</strain>
    </source>
</reference>
<proteinExistence type="predicted"/>
<comment type="caution">
    <text evidence="1">The sequence shown here is derived from an EMBL/GenBank/DDBJ whole genome shotgun (WGS) entry which is preliminary data.</text>
</comment>
<organism evidence="1 2">
    <name type="scientific">Xanthocytophaga flava</name>
    <dbReference type="NCBI Taxonomy" id="3048013"/>
    <lineage>
        <taxon>Bacteria</taxon>
        <taxon>Pseudomonadati</taxon>
        <taxon>Bacteroidota</taxon>
        <taxon>Cytophagia</taxon>
        <taxon>Cytophagales</taxon>
        <taxon>Rhodocytophagaceae</taxon>
        <taxon>Xanthocytophaga</taxon>
    </lineage>
</organism>
<dbReference type="Proteomes" id="UP001241110">
    <property type="component" value="Unassembled WGS sequence"/>
</dbReference>
<protein>
    <submittedName>
        <fullName evidence="1">Uncharacterized protein</fullName>
    </submittedName>
</protein>
<name>A0AAE3U7F2_9BACT</name>
<dbReference type="AlphaFoldDB" id="A0AAE3U7F2"/>
<accession>A0AAE3U7F2</accession>
<dbReference type="RefSeq" id="WP_313981367.1">
    <property type="nucleotide sequence ID" value="NZ_JASJOS010000007.1"/>
</dbReference>
<sequence length="64" mass="7619">MSKKVSSIETKDRNEFVRMYQELIDEGWKEIKHNVGADGVPQPMKINDQWVFDLYVALFEKEEK</sequence>
<evidence type="ECO:0000313" key="1">
    <source>
        <dbReference type="EMBL" id="MDJ1482356.1"/>
    </source>
</evidence>
<dbReference type="EMBL" id="JASJOS010000007">
    <property type="protein sequence ID" value="MDJ1482356.1"/>
    <property type="molecule type" value="Genomic_DNA"/>
</dbReference>
<evidence type="ECO:0000313" key="2">
    <source>
        <dbReference type="Proteomes" id="UP001241110"/>
    </source>
</evidence>